<protein>
    <submittedName>
        <fullName evidence="2">Uncharacterized membrane protein YhaH (DUF805 family)</fullName>
    </submittedName>
</protein>
<keyword evidence="1" id="KW-0472">Membrane</keyword>
<dbReference type="Proteomes" id="UP000542813">
    <property type="component" value="Unassembled WGS sequence"/>
</dbReference>
<feature type="transmembrane region" description="Helical" evidence="1">
    <location>
        <begin position="57"/>
        <end position="78"/>
    </location>
</feature>
<dbReference type="RefSeq" id="WP_184823977.1">
    <property type="nucleotide sequence ID" value="NZ_JACHMM010000001.1"/>
</dbReference>
<keyword evidence="1" id="KW-0812">Transmembrane</keyword>
<dbReference type="AlphaFoldDB" id="A0A7W9LMC6"/>
<proteinExistence type="predicted"/>
<gene>
    <name evidence="2" type="ORF">HD601_003527</name>
</gene>
<evidence type="ECO:0000313" key="3">
    <source>
        <dbReference type="Proteomes" id="UP000542813"/>
    </source>
</evidence>
<feature type="transmembrane region" description="Helical" evidence="1">
    <location>
        <begin position="20"/>
        <end position="45"/>
    </location>
</feature>
<evidence type="ECO:0000313" key="2">
    <source>
        <dbReference type="EMBL" id="MBB5788952.1"/>
    </source>
</evidence>
<comment type="caution">
    <text evidence="2">The sequence shown here is derived from an EMBL/GenBank/DDBJ whole genome shotgun (WGS) entry which is preliminary data.</text>
</comment>
<accession>A0A7W9LMC6</accession>
<keyword evidence="3" id="KW-1185">Reference proteome</keyword>
<evidence type="ECO:0000256" key="1">
    <source>
        <dbReference type="SAM" id="Phobius"/>
    </source>
</evidence>
<name>A0A7W9LMC6_9ACTN</name>
<sequence length="145" mass="15801">MEPQPITVDHQNAPSRRRFWLHYLEMVVVMFAGMGIFSGLAALAFGAAGSSVSDQAGWFRVLLMGITMTVPMVAWMALRGHPAMRSAEMAASMMVPTAIAAALVAAGVFGTGAGMLVQHVVMLPAMLGVMLWRYDEYARSHHRHR</sequence>
<dbReference type="EMBL" id="JACHMM010000001">
    <property type="protein sequence ID" value="MBB5788952.1"/>
    <property type="molecule type" value="Genomic_DNA"/>
</dbReference>
<feature type="transmembrane region" description="Helical" evidence="1">
    <location>
        <begin position="90"/>
        <end position="110"/>
    </location>
</feature>
<organism evidence="2 3">
    <name type="scientific">Jiangella mangrovi</name>
    <dbReference type="NCBI Taxonomy" id="1524084"/>
    <lineage>
        <taxon>Bacteria</taxon>
        <taxon>Bacillati</taxon>
        <taxon>Actinomycetota</taxon>
        <taxon>Actinomycetes</taxon>
        <taxon>Jiangellales</taxon>
        <taxon>Jiangellaceae</taxon>
        <taxon>Jiangella</taxon>
    </lineage>
</organism>
<reference evidence="2 3" key="1">
    <citation type="submission" date="2020-08" db="EMBL/GenBank/DDBJ databases">
        <title>Sequencing the genomes of 1000 actinobacteria strains.</title>
        <authorList>
            <person name="Klenk H.-P."/>
        </authorList>
    </citation>
    <scope>NUCLEOTIDE SEQUENCE [LARGE SCALE GENOMIC DNA]</scope>
    <source>
        <strain evidence="2 3">DSM 102122</strain>
    </source>
</reference>
<keyword evidence="1" id="KW-1133">Transmembrane helix</keyword>